<feature type="region of interest" description="Disordered" evidence="1">
    <location>
        <begin position="122"/>
        <end position="144"/>
    </location>
</feature>
<evidence type="ECO:0000256" key="1">
    <source>
        <dbReference type="SAM" id="MobiDB-lite"/>
    </source>
</evidence>
<evidence type="ECO:0000313" key="3">
    <source>
        <dbReference type="EMBL" id="KDR71166.1"/>
    </source>
</evidence>
<dbReference type="EMBL" id="KL142394">
    <property type="protein sequence ID" value="KDR71166.1"/>
    <property type="molecule type" value="Genomic_DNA"/>
</dbReference>
<accession>A0A067SJS6</accession>
<name>A0A067SJS6_GALM3</name>
<feature type="compositionally biased region" description="Gly residues" evidence="1">
    <location>
        <begin position="122"/>
        <end position="131"/>
    </location>
</feature>
<dbReference type="STRING" id="685588.A0A067SJS6"/>
<evidence type="ECO:0000313" key="4">
    <source>
        <dbReference type="Proteomes" id="UP000027222"/>
    </source>
</evidence>
<organism evidence="3 4">
    <name type="scientific">Galerina marginata (strain CBS 339.88)</name>
    <dbReference type="NCBI Taxonomy" id="685588"/>
    <lineage>
        <taxon>Eukaryota</taxon>
        <taxon>Fungi</taxon>
        <taxon>Dikarya</taxon>
        <taxon>Basidiomycota</taxon>
        <taxon>Agaricomycotina</taxon>
        <taxon>Agaricomycetes</taxon>
        <taxon>Agaricomycetidae</taxon>
        <taxon>Agaricales</taxon>
        <taxon>Agaricineae</taxon>
        <taxon>Strophariaceae</taxon>
        <taxon>Galerina</taxon>
    </lineage>
</organism>
<feature type="chain" id="PRO_5001645848" evidence="2">
    <location>
        <begin position="28"/>
        <end position="273"/>
    </location>
</feature>
<evidence type="ECO:0000256" key="2">
    <source>
        <dbReference type="SAM" id="SignalP"/>
    </source>
</evidence>
<feature type="region of interest" description="Disordered" evidence="1">
    <location>
        <begin position="213"/>
        <end position="247"/>
    </location>
</feature>
<sequence length="273" mass="26703">MQGTTTKNMKLFITISVLLATIGNGMALPTQMQEGVLVPERADDFYSPRWFLRPLGPVRRPLNIFRPDLFPYLFPRPPRRAGFVPFRGGYSGIGKAEKGTERIFPSVIGGGVNVSGAKGGANEGGNGGKGGKNTASGAAAGGKGSGAVNVSGANGGTNTGGSGANGGAISVGGTAKLEGSGNGAVSVSGANGGTNTGGNGANGGKISVGGDVGGGDADVDVDGANGGTNTGGDGANGGSIKIGPREENQWIPYGPPANGGLPAIGRKGGPIYY</sequence>
<dbReference type="Proteomes" id="UP000027222">
    <property type="component" value="Unassembled WGS sequence"/>
</dbReference>
<feature type="signal peptide" evidence="2">
    <location>
        <begin position="1"/>
        <end position="27"/>
    </location>
</feature>
<dbReference type="HOGENOM" id="CLU_1019588_0_0_1"/>
<dbReference type="AlphaFoldDB" id="A0A067SJS6"/>
<keyword evidence="2" id="KW-0732">Signal</keyword>
<keyword evidence="4" id="KW-1185">Reference proteome</keyword>
<reference evidence="4" key="1">
    <citation type="journal article" date="2014" name="Proc. Natl. Acad. Sci. U.S.A.">
        <title>Extensive sampling of basidiomycete genomes demonstrates inadequacy of the white-rot/brown-rot paradigm for wood decay fungi.</title>
        <authorList>
            <person name="Riley R."/>
            <person name="Salamov A.A."/>
            <person name="Brown D.W."/>
            <person name="Nagy L.G."/>
            <person name="Floudas D."/>
            <person name="Held B.W."/>
            <person name="Levasseur A."/>
            <person name="Lombard V."/>
            <person name="Morin E."/>
            <person name="Otillar R."/>
            <person name="Lindquist E.A."/>
            <person name="Sun H."/>
            <person name="LaButti K.M."/>
            <person name="Schmutz J."/>
            <person name="Jabbour D."/>
            <person name="Luo H."/>
            <person name="Baker S.E."/>
            <person name="Pisabarro A.G."/>
            <person name="Walton J.D."/>
            <person name="Blanchette R.A."/>
            <person name="Henrissat B."/>
            <person name="Martin F."/>
            <person name="Cullen D."/>
            <person name="Hibbett D.S."/>
            <person name="Grigoriev I.V."/>
        </authorList>
    </citation>
    <scope>NUCLEOTIDE SEQUENCE [LARGE SCALE GENOMIC DNA]</scope>
    <source>
        <strain evidence="4">CBS 339.88</strain>
    </source>
</reference>
<proteinExistence type="predicted"/>
<gene>
    <name evidence="3" type="ORF">GALMADRAFT_159649</name>
</gene>
<feature type="compositionally biased region" description="Gly residues" evidence="1">
    <location>
        <begin position="224"/>
        <end position="237"/>
    </location>
</feature>
<protein>
    <submittedName>
        <fullName evidence="3">Uncharacterized protein</fullName>
    </submittedName>
</protein>